<dbReference type="InterPro" id="IPR037883">
    <property type="entry name" value="Knr4/Smi1-like_sf"/>
</dbReference>
<dbReference type="PIRSF" id="PIRSF017023">
    <property type="entry name" value="KNR4"/>
    <property type="match status" value="1"/>
</dbReference>
<evidence type="ECO:0000256" key="2">
    <source>
        <dbReference type="SAM" id="MobiDB-lite"/>
    </source>
</evidence>
<feature type="domain" description="Knr4/Smi1-like" evidence="3">
    <location>
        <begin position="98"/>
        <end position="303"/>
    </location>
</feature>
<dbReference type="STRING" id="984487.A0A1E4SC69"/>
<dbReference type="GeneID" id="30984769"/>
<accession>A0A1E4SC69</accession>
<dbReference type="InterPro" id="IPR051873">
    <property type="entry name" value="KNR4/SMI1_regulator"/>
</dbReference>
<dbReference type="GO" id="GO:0043332">
    <property type="term" value="C:mating projection tip"/>
    <property type="evidence" value="ECO:0007669"/>
    <property type="project" value="TreeGrafter"/>
</dbReference>
<dbReference type="OrthoDB" id="2305498at2759"/>
<gene>
    <name evidence="4" type="ORF">CANTADRAFT_56889</name>
</gene>
<feature type="region of interest" description="Disordered" evidence="2">
    <location>
        <begin position="203"/>
        <end position="234"/>
    </location>
</feature>
<proteinExistence type="inferred from homology"/>
<comment type="similarity">
    <text evidence="1">Belongs to the KNR4/SMI1 family.</text>
</comment>
<feature type="compositionally biased region" description="Polar residues" evidence="2">
    <location>
        <begin position="416"/>
        <end position="427"/>
    </location>
</feature>
<organism evidence="4 5">
    <name type="scientific">Suhomyces tanzawaensis NRRL Y-17324</name>
    <dbReference type="NCBI Taxonomy" id="984487"/>
    <lineage>
        <taxon>Eukaryota</taxon>
        <taxon>Fungi</taxon>
        <taxon>Dikarya</taxon>
        <taxon>Ascomycota</taxon>
        <taxon>Saccharomycotina</taxon>
        <taxon>Pichiomycetes</taxon>
        <taxon>Debaryomycetaceae</taxon>
        <taxon>Suhomyces</taxon>
    </lineage>
</organism>
<dbReference type="InterPro" id="IPR009203">
    <property type="entry name" value="Knr4/Smi1"/>
</dbReference>
<protein>
    <submittedName>
        <fullName evidence="4">Cell wall assembly and cell proliferation coordinating protein</fullName>
    </submittedName>
</protein>
<dbReference type="Proteomes" id="UP000094285">
    <property type="component" value="Unassembled WGS sequence"/>
</dbReference>
<dbReference type="SMART" id="SM00860">
    <property type="entry name" value="SMI1_KNR4"/>
    <property type="match status" value="1"/>
</dbReference>
<feature type="compositionally biased region" description="Low complexity" evidence="2">
    <location>
        <begin position="429"/>
        <end position="445"/>
    </location>
</feature>
<evidence type="ECO:0000313" key="5">
    <source>
        <dbReference type="Proteomes" id="UP000094285"/>
    </source>
</evidence>
<name>A0A1E4SC69_9ASCO</name>
<dbReference type="Pfam" id="PF09346">
    <property type="entry name" value="SMI1_KNR4"/>
    <property type="match status" value="1"/>
</dbReference>
<dbReference type="InterPro" id="IPR018958">
    <property type="entry name" value="Knr4/Smi1-like_dom"/>
</dbReference>
<evidence type="ECO:0000259" key="3">
    <source>
        <dbReference type="SMART" id="SM00860"/>
    </source>
</evidence>
<feature type="region of interest" description="Disordered" evidence="2">
    <location>
        <begin position="416"/>
        <end position="447"/>
    </location>
</feature>
<dbReference type="EMBL" id="KV453916">
    <property type="protein sequence ID" value="ODV77085.1"/>
    <property type="molecule type" value="Genomic_DNA"/>
</dbReference>
<keyword evidence="5" id="KW-1185">Reference proteome</keyword>
<dbReference type="PANTHER" id="PTHR47432:SF1">
    <property type="entry name" value="CELL WALL ASSEMBLY REGULATOR SMI1"/>
    <property type="match status" value="1"/>
</dbReference>
<evidence type="ECO:0000256" key="1">
    <source>
        <dbReference type="ARBA" id="ARBA00005303"/>
    </source>
</evidence>
<sequence>MTLGQKVQEFFYSLSTSDKYAEFDPRNSFNRVNKPDEAKLLFSHHNHSATEFISGHDADAAAETATDAGVHEVKLAWRHINNWMVRYAPDLHSSLQDKCTNSDLNDFQKDLNIKLPPCVVEFYKLTDGQSNFGTTSTTSGEGLVFGLKLMSLDEIVIMTENWRKVARMFNDELSTIKQSHKISELAKLPTSYAQNLAVKKKFTNPDAGSQTSSRSSSSASSASTTSPHLNLPVQKSIPPGAIHNSFAHPMWIPIITDEVGNYIGIDLSPPPNGSGTYGQVILFGREFDTKFKIADNFGDFLLIFANDLEIGNWDIKTRQKNNYGDIILGNEGSLVYMDKETKLEVGYLDILKRRSINNWLVSLQKADAELDEETKQLIIELKRKESFIQDFKNGNSIDELINKNISSIDTLNQPLNSAKNSSESLPRTSIASQSSIGSSSHIPNIKSPLSQDVTDEVLKEIDLNRQRDTTNKLTEIGF</sequence>
<evidence type="ECO:0000313" key="4">
    <source>
        <dbReference type="EMBL" id="ODV77085.1"/>
    </source>
</evidence>
<dbReference type="GO" id="GO:0070880">
    <property type="term" value="P:fungal-type cell wall beta-glucan biosynthetic process"/>
    <property type="evidence" value="ECO:0007669"/>
    <property type="project" value="TreeGrafter"/>
</dbReference>
<reference evidence="5" key="1">
    <citation type="submission" date="2016-05" db="EMBL/GenBank/DDBJ databases">
        <title>Comparative genomics of biotechnologically important yeasts.</title>
        <authorList>
            <consortium name="DOE Joint Genome Institute"/>
            <person name="Riley R."/>
            <person name="Haridas S."/>
            <person name="Wolfe K.H."/>
            <person name="Lopes M.R."/>
            <person name="Hittinger C.T."/>
            <person name="Goker M."/>
            <person name="Salamov A."/>
            <person name="Wisecaver J."/>
            <person name="Long T.M."/>
            <person name="Aerts A.L."/>
            <person name="Barry K."/>
            <person name="Choi C."/>
            <person name="Clum A."/>
            <person name="Coughlan A.Y."/>
            <person name="Deshpande S."/>
            <person name="Douglass A.P."/>
            <person name="Hanson S.J."/>
            <person name="Klenk H.-P."/>
            <person name="Labutti K."/>
            <person name="Lapidus A."/>
            <person name="Lindquist E."/>
            <person name="Lipzen A."/>
            <person name="Meier-Kolthoff J.P."/>
            <person name="Ohm R.A."/>
            <person name="Otillar R.P."/>
            <person name="Pangilinan J."/>
            <person name="Peng Y."/>
            <person name="Rokas A."/>
            <person name="Rosa C.A."/>
            <person name="Scheuner C."/>
            <person name="Sibirny A.A."/>
            <person name="Slot J.C."/>
            <person name="Stielow J.B."/>
            <person name="Sun H."/>
            <person name="Kurtzman C.P."/>
            <person name="Blackwell M."/>
            <person name="Grigoriev I.V."/>
            <person name="Jeffries T.W."/>
        </authorList>
    </citation>
    <scope>NUCLEOTIDE SEQUENCE [LARGE SCALE GENOMIC DNA]</scope>
    <source>
        <strain evidence="5">NRRL Y-17324</strain>
    </source>
</reference>
<dbReference type="PANTHER" id="PTHR47432">
    <property type="entry name" value="CELL WALL ASSEMBLY REGULATOR SMI1"/>
    <property type="match status" value="1"/>
</dbReference>
<feature type="compositionally biased region" description="Low complexity" evidence="2">
    <location>
        <begin position="207"/>
        <end position="226"/>
    </location>
</feature>
<dbReference type="RefSeq" id="XP_020062207.1">
    <property type="nucleotide sequence ID" value="XM_020210633.1"/>
</dbReference>
<dbReference type="SUPFAM" id="SSF160631">
    <property type="entry name" value="SMI1/KNR4-like"/>
    <property type="match status" value="1"/>
</dbReference>
<dbReference type="AlphaFoldDB" id="A0A1E4SC69"/>